<dbReference type="Proteomes" id="UP001172102">
    <property type="component" value="Unassembled WGS sequence"/>
</dbReference>
<evidence type="ECO:0000313" key="3">
    <source>
        <dbReference type="Proteomes" id="UP001172102"/>
    </source>
</evidence>
<feature type="region of interest" description="Disordered" evidence="1">
    <location>
        <begin position="27"/>
        <end position="55"/>
    </location>
</feature>
<protein>
    <submittedName>
        <fullName evidence="2">Uncharacterized protein</fullName>
    </submittedName>
</protein>
<gene>
    <name evidence="2" type="ORF">B0H67DRAFT_587140</name>
</gene>
<feature type="compositionally biased region" description="Basic residues" evidence="1">
    <location>
        <begin position="27"/>
        <end position="44"/>
    </location>
</feature>
<evidence type="ECO:0000256" key="1">
    <source>
        <dbReference type="SAM" id="MobiDB-lite"/>
    </source>
</evidence>
<reference evidence="2" key="1">
    <citation type="submission" date="2023-06" db="EMBL/GenBank/DDBJ databases">
        <title>Genome-scale phylogeny and comparative genomics of the fungal order Sordariales.</title>
        <authorList>
            <consortium name="Lawrence Berkeley National Laboratory"/>
            <person name="Hensen N."/>
            <person name="Bonometti L."/>
            <person name="Westerberg I."/>
            <person name="Brannstrom I.O."/>
            <person name="Guillou S."/>
            <person name="Cros-Aarteil S."/>
            <person name="Calhoun S."/>
            <person name="Haridas S."/>
            <person name="Kuo A."/>
            <person name="Mondo S."/>
            <person name="Pangilinan J."/>
            <person name="Riley R."/>
            <person name="Labutti K."/>
            <person name="Andreopoulos B."/>
            <person name="Lipzen A."/>
            <person name="Chen C."/>
            <person name="Yanf M."/>
            <person name="Daum C."/>
            <person name="Ng V."/>
            <person name="Clum A."/>
            <person name="Steindorff A."/>
            <person name="Ohm R."/>
            <person name="Martin F."/>
            <person name="Silar P."/>
            <person name="Natvig D."/>
            <person name="Lalanne C."/>
            <person name="Gautier V."/>
            <person name="Ament-Velasquez S.L."/>
            <person name="Kruys A."/>
            <person name="Hutchinson M.I."/>
            <person name="Powell A.J."/>
            <person name="Barry K."/>
            <person name="Miller A.N."/>
            <person name="Grigoriev I.V."/>
            <person name="Debuchy R."/>
            <person name="Gladieux P."/>
            <person name="Thoren M.H."/>
            <person name="Johannesson H."/>
        </authorList>
    </citation>
    <scope>NUCLEOTIDE SEQUENCE</scope>
    <source>
        <strain evidence="2">SMH4607-1</strain>
    </source>
</reference>
<proteinExistence type="predicted"/>
<organism evidence="2 3">
    <name type="scientific">Lasiosphaeris hirsuta</name>
    <dbReference type="NCBI Taxonomy" id="260670"/>
    <lineage>
        <taxon>Eukaryota</taxon>
        <taxon>Fungi</taxon>
        <taxon>Dikarya</taxon>
        <taxon>Ascomycota</taxon>
        <taxon>Pezizomycotina</taxon>
        <taxon>Sordariomycetes</taxon>
        <taxon>Sordariomycetidae</taxon>
        <taxon>Sordariales</taxon>
        <taxon>Lasiosphaeriaceae</taxon>
        <taxon>Lasiosphaeris</taxon>
    </lineage>
</organism>
<name>A0AA40A0X3_9PEZI</name>
<dbReference type="PANTHER" id="PTHR37540">
    <property type="entry name" value="TRANSCRIPTION FACTOR (ACR-2), PUTATIVE-RELATED-RELATED"/>
    <property type="match status" value="1"/>
</dbReference>
<accession>A0AA40A0X3</accession>
<keyword evidence="3" id="KW-1185">Reference proteome</keyword>
<sequence length="273" mass="29791">MSSSKPLRFINIVHPEIPGHLAEHRSSIHRHAARDTHARRRKRAPGGQTTAQHENVDVGPLVRLTTNSPAGLVQINALAGLPNSMTRREHFLLNHYVAAVIPYVRSKCTKLSARGPLYVESMDQEWVGLALQDKGFRNAVLLKSSRHLALVHSQGRQSQVFFAGLATSYKLLCVRALGEVISRDRGSSTLCFSDAVVAQTLELAHDEIALGDWATGCKHVRGAVRMVELNGGTHTLGLNGFLEAVLYKSMGEVGLLMQPLEAPSAVNLFMSVP</sequence>
<dbReference type="PANTHER" id="PTHR37540:SF5">
    <property type="entry name" value="TRANSCRIPTION FACTOR DOMAIN-CONTAINING PROTEIN"/>
    <property type="match status" value="1"/>
</dbReference>
<comment type="caution">
    <text evidence="2">The sequence shown here is derived from an EMBL/GenBank/DDBJ whole genome shotgun (WGS) entry which is preliminary data.</text>
</comment>
<dbReference type="EMBL" id="JAUKUA010000006">
    <property type="protein sequence ID" value="KAK0707266.1"/>
    <property type="molecule type" value="Genomic_DNA"/>
</dbReference>
<dbReference type="AlphaFoldDB" id="A0AA40A0X3"/>
<evidence type="ECO:0000313" key="2">
    <source>
        <dbReference type="EMBL" id="KAK0707266.1"/>
    </source>
</evidence>